<evidence type="ECO:0000256" key="1">
    <source>
        <dbReference type="ARBA" id="ARBA00004123"/>
    </source>
</evidence>
<dbReference type="PANTHER" id="PTHR31442">
    <property type="entry name" value="HOMEODOMAIN-LIKE SUPERFAMILY PROTEIN-RELATED"/>
    <property type="match status" value="1"/>
</dbReference>
<dbReference type="GO" id="GO:0003700">
    <property type="term" value="F:DNA-binding transcription factor activity"/>
    <property type="evidence" value="ECO:0007669"/>
    <property type="project" value="InterPro"/>
</dbReference>
<comment type="caution">
    <text evidence="8">The sequence shown here is derived from an EMBL/GenBank/DDBJ whole genome shotgun (WGS) entry which is preliminary data.</text>
</comment>
<dbReference type="Pfam" id="PF00249">
    <property type="entry name" value="Myb_DNA-binding"/>
    <property type="match status" value="1"/>
</dbReference>
<evidence type="ECO:0000313" key="9">
    <source>
        <dbReference type="Proteomes" id="UP000729402"/>
    </source>
</evidence>
<proteinExistence type="predicted"/>
<evidence type="ECO:0000256" key="3">
    <source>
        <dbReference type="ARBA" id="ARBA00023125"/>
    </source>
</evidence>
<feature type="region of interest" description="Disordered" evidence="6">
    <location>
        <begin position="684"/>
        <end position="703"/>
    </location>
</feature>
<accession>A0A8J5WD93</accession>
<keyword evidence="3" id="KW-0238">DNA-binding</keyword>
<dbReference type="EMBL" id="JAAALK010000082">
    <property type="protein sequence ID" value="KAG8087455.1"/>
    <property type="molecule type" value="Genomic_DNA"/>
</dbReference>
<evidence type="ECO:0000256" key="5">
    <source>
        <dbReference type="ARBA" id="ARBA00023242"/>
    </source>
</evidence>
<comment type="subcellular location">
    <subcellularLocation>
        <location evidence="1">Nucleus</location>
    </subcellularLocation>
</comment>
<evidence type="ECO:0000259" key="7">
    <source>
        <dbReference type="PROSITE" id="PS51294"/>
    </source>
</evidence>
<dbReference type="PANTHER" id="PTHR31442:SF29">
    <property type="entry name" value="HOMEODOMAIN-LIKE SUPERFAMILY PROTEIN"/>
    <property type="match status" value="1"/>
</dbReference>
<sequence length="703" mass="75070">MDEQMFSFFPDGIRAVLVDDDTKFVKYASVLLSLVSFEVVATCPNPNAGLRILSGDNLKDVHVVLCDAHKVVASGFDFRDVVETELRIPVIYCKLATTHGAGAGASHRLIEMFEYHIHKCCINDRTFKLDAVLSPMQQAAGDEVEFLHRIMKTATYIIQKPLDAGELCELWRVVAWRKRCLEVSTVSVVDAGIAMTAAPGGDAAAAASGSGAGSSMLQACAGSLPLLPAGAAGGDDGVVVVDEERVHFKAVRSGGGRKRQLGGNDDDYRGAGSSEPPKQRVMWTPRLEHKFESAVKHVGIDAHPNEILEHMNVKGLERQHVASHLQKYRAKQQKKDLEERLVLQYDSIFLRAIFPSLNLPAYDYLTLAGAAGRRNVITVAAFTGSEVGAAGAPQLWRQAAPVYPQPQGQQLPAAEGNVVVPVDNYEPVAAVQALAVGVGQQQRRRQHLSSGGSQLLPPLPVVPQLFFGPFSYQGPLPPSMQNHLNFQAAPVFPAQAVMEQPEPELPLPFEQPVGDLVGASAGGASIGGAPDHAAAASYAGALQHNGAANTFMSMDAVYSPIDPIVATHAQQGAVAVASEEYSATVTSTAILMEAASNNAGQFMLPQVVPAAETEIAAYGEDDDFTFPLEALLGLEDNPFMDVGAGDDDAAEAQLNADDGGMETPWWDLIPESDFTMDELLMNNHGPEAPDDFIPTPNDVDGIE</sequence>
<dbReference type="FunFam" id="1.10.10.60:FF:000007">
    <property type="entry name" value="Two-component response regulator"/>
    <property type="match status" value="1"/>
</dbReference>
<dbReference type="GO" id="GO:0003677">
    <property type="term" value="F:DNA binding"/>
    <property type="evidence" value="ECO:0007669"/>
    <property type="project" value="UniProtKB-KW"/>
</dbReference>
<keyword evidence="2" id="KW-0805">Transcription regulation</keyword>
<dbReference type="GO" id="GO:0005634">
    <property type="term" value="C:nucleus"/>
    <property type="evidence" value="ECO:0007669"/>
    <property type="project" value="UniProtKB-SubCell"/>
</dbReference>
<feature type="domain" description="HTH myb-type" evidence="7">
    <location>
        <begin position="275"/>
        <end position="333"/>
    </location>
</feature>
<dbReference type="Proteomes" id="UP000729402">
    <property type="component" value="Unassembled WGS sequence"/>
</dbReference>
<evidence type="ECO:0000256" key="4">
    <source>
        <dbReference type="ARBA" id="ARBA00023163"/>
    </source>
</evidence>
<name>A0A8J5WD93_ZIZPA</name>
<organism evidence="8 9">
    <name type="scientific">Zizania palustris</name>
    <name type="common">Northern wild rice</name>
    <dbReference type="NCBI Taxonomy" id="103762"/>
    <lineage>
        <taxon>Eukaryota</taxon>
        <taxon>Viridiplantae</taxon>
        <taxon>Streptophyta</taxon>
        <taxon>Embryophyta</taxon>
        <taxon>Tracheophyta</taxon>
        <taxon>Spermatophyta</taxon>
        <taxon>Magnoliopsida</taxon>
        <taxon>Liliopsida</taxon>
        <taxon>Poales</taxon>
        <taxon>Poaceae</taxon>
        <taxon>BOP clade</taxon>
        <taxon>Oryzoideae</taxon>
        <taxon>Oryzeae</taxon>
        <taxon>Zizaniinae</taxon>
        <taxon>Zizania</taxon>
    </lineage>
</organism>
<keyword evidence="5" id="KW-0539">Nucleus</keyword>
<dbReference type="InterPro" id="IPR006447">
    <property type="entry name" value="Myb_dom_plants"/>
</dbReference>
<dbReference type="InterPro" id="IPR044841">
    <property type="entry name" value="LUX/BOA-like"/>
</dbReference>
<dbReference type="InterPro" id="IPR017930">
    <property type="entry name" value="Myb_dom"/>
</dbReference>
<dbReference type="AlphaFoldDB" id="A0A8J5WD93"/>
<evidence type="ECO:0000256" key="2">
    <source>
        <dbReference type="ARBA" id="ARBA00023015"/>
    </source>
</evidence>
<feature type="region of interest" description="Disordered" evidence="6">
    <location>
        <begin position="251"/>
        <end position="279"/>
    </location>
</feature>
<gene>
    <name evidence="8" type="ORF">GUJ93_ZPchr0010g7717</name>
</gene>
<dbReference type="OrthoDB" id="682725at2759"/>
<keyword evidence="9" id="KW-1185">Reference proteome</keyword>
<reference evidence="8" key="2">
    <citation type="submission" date="2021-02" db="EMBL/GenBank/DDBJ databases">
        <authorList>
            <person name="Kimball J.A."/>
            <person name="Haas M.W."/>
            <person name="Macchietto M."/>
            <person name="Kono T."/>
            <person name="Duquette J."/>
            <person name="Shao M."/>
        </authorList>
    </citation>
    <scope>NUCLEOTIDE SEQUENCE</scope>
    <source>
        <tissue evidence="8">Fresh leaf tissue</tissue>
    </source>
</reference>
<evidence type="ECO:0000256" key="6">
    <source>
        <dbReference type="SAM" id="MobiDB-lite"/>
    </source>
</evidence>
<keyword evidence="4" id="KW-0804">Transcription</keyword>
<dbReference type="PROSITE" id="PS51294">
    <property type="entry name" value="HTH_MYB"/>
    <property type="match status" value="1"/>
</dbReference>
<protein>
    <recommendedName>
        <fullName evidence="7">HTH myb-type domain-containing protein</fullName>
    </recommendedName>
</protein>
<dbReference type="NCBIfam" id="TIGR01557">
    <property type="entry name" value="myb_SHAQKYF"/>
    <property type="match status" value="1"/>
</dbReference>
<evidence type="ECO:0000313" key="8">
    <source>
        <dbReference type="EMBL" id="KAG8087455.1"/>
    </source>
</evidence>
<reference evidence="8" key="1">
    <citation type="journal article" date="2021" name="bioRxiv">
        <title>Whole Genome Assembly and Annotation of Northern Wild Rice, Zizania palustris L., Supports a Whole Genome Duplication in the Zizania Genus.</title>
        <authorList>
            <person name="Haas M."/>
            <person name="Kono T."/>
            <person name="Macchietto M."/>
            <person name="Millas R."/>
            <person name="McGilp L."/>
            <person name="Shao M."/>
            <person name="Duquette J."/>
            <person name="Hirsch C.N."/>
            <person name="Kimball J."/>
        </authorList>
    </citation>
    <scope>NUCLEOTIDE SEQUENCE</scope>
    <source>
        <tissue evidence="8">Fresh leaf tissue</tissue>
    </source>
</reference>
<dbReference type="InterPro" id="IPR001005">
    <property type="entry name" value="SANT/Myb"/>
</dbReference>